<feature type="compositionally biased region" description="Basic residues" evidence="1">
    <location>
        <begin position="42"/>
        <end position="57"/>
    </location>
</feature>
<evidence type="ECO:0000313" key="2">
    <source>
        <dbReference type="EMBL" id="CCC92698.1"/>
    </source>
</evidence>
<accession>G0UTI4</accession>
<feature type="compositionally biased region" description="Polar residues" evidence="1">
    <location>
        <begin position="108"/>
        <end position="119"/>
    </location>
</feature>
<feature type="compositionally biased region" description="Basic residues" evidence="1">
    <location>
        <begin position="529"/>
        <end position="552"/>
    </location>
</feature>
<dbReference type="VEuPathDB" id="TriTrypDB:TcIL3000_9_930"/>
<gene>
    <name evidence="2" type="ORF">TCIL3000_9_930</name>
</gene>
<protein>
    <submittedName>
        <fullName evidence="2">Uncharacterized protein</fullName>
    </submittedName>
</protein>
<dbReference type="AlphaFoldDB" id="G0UTI4"/>
<evidence type="ECO:0000256" key="1">
    <source>
        <dbReference type="SAM" id="MobiDB-lite"/>
    </source>
</evidence>
<dbReference type="EMBL" id="HE575322">
    <property type="protein sequence ID" value="CCC92698.1"/>
    <property type="molecule type" value="Genomic_DNA"/>
</dbReference>
<reference evidence="2" key="1">
    <citation type="journal article" date="2012" name="Proc. Natl. Acad. Sci. U.S.A.">
        <title>Antigenic diversity is generated by distinct evolutionary mechanisms in African trypanosome species.</title>
        <authorList>
            <person name="Jackson A.P."/>
            <person name="Berry A."/>
            <person name="Aslett M."/>
            <person name="Allison H.C."/>
            <person name="Burton P."/>
            <person name="Vavrova-Anderson J."/>
            <person name="Brown R."/>
            <person name="Browne H."/>
            <person name="Corton N."/>
            <person name="Hauser H."/>
            <person name="Gamble J."/>
            <person name="Gilderthorp R."/>
            <person name="Marcello L."/>
            <person name="McQuillan J."/>
            <person name="Otto T.D."/>
            <person name="Quail M.A."/>
            <person name="Sanders M.J."/>
            <person name="van Tonder A."/>
            <person name="Ginger M.L."/>
            <person name="Field M.C."/>
            <person name="Barry J.D."/>
            <person name="Hertz-Fowler C."/>
            <person name="Berriman M."/>
        </authorList>
    </citation>
    <scope>NUCLEOTIDE SEQUENCE</scope>
    <source>
        <strain evidence="2">IL3000</strain>
    </source>
</reference>
<name>G0UTI4_TRYCI</name>
<feature type="region of interest" description="Disordered" evidence="1">
    <location>
        <begin position="1"/>
        <end position="128"/>
    </location>
</feature>
<feature type="compositionally biased region" description="Basic residues" evidence="1">
    <location>
        <begin position="65"/>
        <end position="99"/>
    </location>
</feature>
<feature type="region of interest" description="Disordered" evidence="1">
    <location>
        <begin position="519"/>
        <end position="566"/>
    </location>
</feature>
<organism evidence="2">
    <name type="scientific">Trypanosoma congolense (strain IL3000)</name>
    <dbReference type="NCBI Taxonomy" id="1068625"/>
    <lineage>
        <taxon>Eukaryota</taxon>
        <taxon>Discoba</taxon>
        <taxon>Euglenozoa</taxon>
        <taxon>Kinetoplastea</taxon>
        <taxon>Metakinetoplastina</taxon>
        <taxon>Trypanosomatida</taxon>
        <taxon>Trypanosomatidae</taxon>
        <taxon>Trypanosoma</taxon>
        <taxon>Nannomonas</taxon>
    </lineage>
</organism>
<sequence>MAVEDVDSDHELGLGSPETPNADKVHSSTSAAKSTEVSTPRLTRRRSKSRRKGRRINSRGGSRSGTKRRSLSRRLRSRSRKGPRRRSRRGARKGRRRALSRSGRGTSPQSGSELSYTSTPPVPTLGEGESSLISCHITELEITLYRPLPDDGKAPLFFDTTACLFREYGKQIDYVGVGRSMTNDKSLVHRTHDVVFPDGTGKSSRSLLRGFDDLPVVAGDTVVANMKKVSMYAGFSMCTTLFTKELPLCEATGVYYTVKKANEETPLAVIPVEVKNSGNDSCIVLMIRKRKGCTETAWELVRLGESLAQQDVKSIVKALQSRGLVDPSNYTFDLSRRLDDIFTDNGSDSADSLEEPDDHEISREWKKSVIGDVLLESLCNKPRVKREGRRQYSVGRSAVNLFVAEGDSSDDDEVMEDALRAVVPKYTDSSPVRYDEKTYNIGSCSDQLTQHYVSHREEYGLMAFEADSSGQLVLPSLAGSLTMDKRRMSLGETGFIRPAVPPELSSTFPFLCRRRVISRSKGGHTGSRSPKKRRKCKSRRRKGRRSKGRRSASRSSSCGSNKVKDS</sequence>
<feature type="compositionally biased region" description="Polar residues" evidence="1">
    <location>
        <begin position="27"/>
        <end position="41"/>
    </location>
</feature>
<proteinExistence type="predicted"/>